<gene>
    <name evidence="1" type="ORF">N7460_003042</name>
</gene>
<evidence type="ECO:0000313" key="1">
    <source>
        <dbReference type="EMBL" id="KAJ6052508.1"/>
    </source>
</evidence>
<dbReference type="EMBL" id="JAQJZL010000002">
    <property type="protein sequence ID" value="KAJ6052508.1"/>
    <property type="molecule type" value="Genomic_DNA"/>
</dbReference>
<organism evidence="1 2">
    <name type="scientific">Penicillium canescens</name>
    <dbReference type="NCBI Taxonomy" id="5083"/>
    <lineage>
        <taxon>Eukaryota</taxon>
        <taxon>Fungi</taxon>
        <taxon>Dikarya</taxon>
        <taxon>Ascomycota</taxon>
        <taxon>Pezizomycotina</taxon>
        <taxon>Eurotiomycetes</taxon>
        <taxon>Eurotiomycetidae</taxon>
        <taxon>Eurotiales</taxon>
        <taxon>Aspergillaceae</taxon>
        <taxon>Penicillium</taxon>
    </lineage>
</organism>
<dbReference type="AlphaFoldDB" id="A0AAD6ILK9"/>
<accession>A0AAD6ILK9</accession>
<evidence type="ECO:0000313" key="2">
    <source>
        <dbReference type="Proteomes" id="UP001219568"/>
    </source>
</evidence>
<reference evidence="1" key="1">
    <citation type="journal article" date="2023" name="IMA Fungus">
        <title>Comparative genomic study of the Penicillium genus elucidates a diverse pangenome and 15 lateral gene transfer events.</title>
        <authorList>
            <person name="Petersen C."/>
            <person name="Sorensen T."/>
            <person name="Nielsen M.R."/>
            <person name="Sondergaard T.E."/>
            <person name="Sorensen J.L."/>
            <person name="Fitzpatrick D.A."/>
            <person name="Frisvad J.C."/>
            <person name="Nielsen K.L."/>
        </authorList>
    </citation>
    <scope>NUCLEOTIDE SEQUENCE</scope>
    <source>
        <strain evidence="1">IBT 15450</strain>
    </source>
</reference>
<name>A0AAD6ILK9_PENCN</name>
<keyword evidence="2" id="KW-1185">Reference proteome</keyword>
<proteinExistence type="predicted"/>
<protein>
    <submittedName>
        <fullName evidence="1">Uncharacterized protein</fullName>
    </submittedName>
</protein>
<reference evidence="1" key="2">
    <citation type="submission" date="2023-01" db="EMBL/GenBank/DDBJ databases">
        <authorList>
            <person name="Petersen C."/>
        </authorList>
    </citation>
    <scope>NUCLEOTIDE SEQUENCE</scope>
    <source>
        <strain evidence="1">IBT 15450</strain>
    </source>
</reference>
<sequence>MVNGRLRCALCGTPVVEELKNPAYSEFELTVQFDAWNEASGEDYPGDIVLLPELEYLITDDSAEPDVSDTLHSDEEQSLAALAISGMIFSGRHSRGATAANFNIGAAPEPARFTKEEDLLKWYSGNDTDYAIDGNPCAKQLAEQQAEALKDSLIMNEDTVRQVWTWDFACEMG</sequence>
<dbReference type="Proteomes" id="UP001219568">
    <property type="component" value="Unassembled WGS sequence"/>
</dbReference>
<comment type="caution">
    <text evidence="1">The sequence shown here is derived from an EMBL/GenBank/DDBJ whole genome shotgun (WGS) entry which is preliminary data.</text>
</comment>